<dbReference type="Proteomes" id="UP000307756">
    <property type="component" value="Unassembled WGS sequence"/>
</dbReference>
<evidence type="ECO:0000256" key="2">
    <source>
        <dbReference type="SAM" id="MobiDB-lite"/>
    </source>
</evidence>
<protein>
    <submittedName>
        <fullName evidence="3">Uncharacterized protein</fullName>
    </submittedName>
</protein>
<dbReference type="RefSeq" id="WP_136831225.1">
    <property type="nucleotide sequence ID" value="NZ_SWBM01000002.1"/>
</dbReference>
<dbReference type="OrthoDB" id="2625319at2"/>
<evidence type="ECO:0000256" key="1">
    <source>
        <dbReference type="SAM" id="Coils"/>
    </source>
</evidence>
<dbReference type="AlphaFoldDB" id="A0A4U1D352"/>
<keyword evidence="1" id="KW-0175">Coiled coil</keyword>
<evidence type="ECO:0000313" key="3">
    <source>
        <dbReference type="EMBL" id="TKC16819.1"/>
    </source>
</evidence>
<organism evidence="3 4">
    <name type="scientific">Robertmurraya kyonggiensis</name>
    <dbReference type="NCBI Taxonomy" id="1037680"/>
    <lineage>
        <taxon>Bacteria</taxon>
        <taxon>Bacillati</taxon>
        <taxon>Bacillota</taxon>
        <taxon>Bacilli</taxon>
        <taxon>Bacillales</taxon>
        <taxon>Bacillaceae</taxon>
        <taxon>Robertmurraya</taxon>
    </lineage>
</organism>
<evidence type="ECO:0000313" key="4">
    <source>
        <dbReference type="Proteomes" id="UP000307756"/>
    </source>
</evidence>
<gene>
    <name evidence="3" type="ORF">FA727_12180</name>
</gene>
<dbReference type="EMBL" id="SWBM01000002">
    <property type="protein sequence ID" value="TKC16819.1"/>
    <property type="molecule type" value="Genomic_DNA"/>
</dbReference>
<proteinExistence type="predicted"/>
<accession>A0A4U1D352</accession>
<reference evidence="3 4" key="1">
    <citation type="journal article" date="2011" name="J. Microbiol.">
        <title>Bacillus kyonggiensis sp. nov., isolated from soil of a lettuce field.</title>
        <authorList>
            <person name="Dong K."/>
            <person name="Lee S."/>
        </authorList>
    </citation>
    <scope>NUCLEOTIDE SEQUENCE [LARGE SCALE GENOMIC DNA]</scope>
    <source>
        <strain evidence="3 4">NB22</strain>
    </source>
</reference>
<keyword evidence="4" id="KW-1185">Reference proteome</keyword>
<sequence>MESRFERFKKKKTSRPIRFLLASLILCFGIGGSFSIAFADLDINSTILSWFDRQGTKSIESIETAISSEKEIQLQRLKEALQTEMADAEQQLNTFTEAEKLARVQAIQDYADQLIANMDIDNTEEKQQIASQFDAILTAAKNEMNTVQPSASIEDTTETGAPIEEEAPSTEINK</sequence>
<name>A0A4U1D352_9BACI</name>
<feature type="region of interest" description="Disordered" evidence="2">
    <location>
        <begin position="147"/>
        <end position="174"/>
    </location>
</feature>
<feature type="coiled-coil region" evidence="1">
    <location>
        <begin position="71"/>
        <end position="98"/>
    </location>
</feature>
<comment type="caution">
    <text evidence="3">The sequence shown here is derived from an EMBL/GenBank/DDBJ whole genome shotgun (WGS) entry which is preliminary data.</text>
</comment>